<dbReference type="InterPro" id="IPR006059">
    <property type="entry name" value="SBP"/>
</dbReference>
<gene>
    <name evidence="1" type="ORF">GALL_379380</name>
</gene>
<comment type="caution">
    <text evidence="1">The sequence shown here is derived from an EMBL/GenBank/DDBJ whole genome shotgun (WGS) entry which is preliminary data.</text>
</comment>
<dbReference type="PANTHER" id="PTHR43649:SF12">
    <property type="entry name" value="DIACETYLCHITOBIOSE BINDING PROTEIN DASA"/>
    <property type="match status" value="1"/>
</dbReference>
<dbReference type="EMBL" id="MLJW01001079">
    <property type="protein sequence ID" value="OIQ80308.1"/>
    <property type="molecule type" value="Genomic_DNA"/>
</dbReference>
<sequence length="440" mass="47536">MMKPISMLAVGAMAAALVAAPAARATNLVIATVDNAQMLEMQRLTPLFERAHPGIHVAWVTLSEHTLRNTVSTDIETGQGQFDIVTVGLYETPLWARRGWLTPIEPDARYDVADLLPSIRAGLSYHGQLYAAPFYGESSMLMYRTDLLRKAGLQMPAQPRWSDVAALAARLDDRRHGVYGICLRGKAGWGENMTLVSTIVNAYGGQWFDMDWHPRIDSAPWKKAVGLYVDLLRHYGPPDAAQMNYNANLALFAQGKCAMWVGATVAGGFVSAPAFSRVAGKVGFAPAPVGVTARGSHWLWAWALAIPADIAPAQRSAAQKFVNWATSRAYVESLAEREGWDLVPSGTRRSTYANPAFQAAAPWAAVELAAIDSADPNAPTLPPSPYRGIQFVSMPGFRVIGDQVGAAIRQALLGKLSVEQALAQGQYAARHELLSGGYPP</sequence>
<dbReference type="AlphaFoldDB" id="A0A1J5QK04"/>
<dbReference type="InterPro" id="IPR050490">
    <property type="entry name" value="Bact_solute-bd_prot1"/>
</dbReference>
<evidence type="ECO:0000313" key="1">
    <source>
        <dbReference type="EMBL" id="OIQ80308.1"/>
    </source>
</evidence>
<proteinExistence type="predicted"/>
<reference evidence="1" key="1">
    <citation type="submission" date="2016-10" db="EMBL/GenBank/DDBJ databases">
        <title>Sequence of Gallionella enrichment culture.</title>
        <authorList>
            <person name="Poehlein A."/>
            <person name="Muehling M."/>
            <person name="Daniel R."/>
        </authorList>
    </citation>
    <scope>NUCLEOTIDE SEQUENCE</scope>
</reference>
<name>A0A1J5QK04_9ZZZZ</name>
<accession>A0A1J5QK04</accession>
<dbReference type="Gene3D" id="3.40.190.10">
    <property type="entry name" value="Periplasmic binding protein-like II"/>
    <property type="match status" value="2"/>
</dbReference>
<dbReference type="PANTHER" id="PTHR43649">
    <property type="entry name" value="ARABINOSE-BINDING PROTEIN-RELATED"/>
    <property type="match status" value="1"/>
</dbReference>
<protein>
    <submittedName>
        <fullName evidence="1">Bacterial extracellular solute-binding protein</fullName>
    </submittedName>
</protein>
<organism evidence="1">
    <name type="scientific">mine drainage metagenome</name>
    <dbReference type="NCBI Taxonomy" id="410659"/>
    <lineage>
        <taxon>unclassified sequences</taxon>
        <taxon>metagenomes</taxon>
        <taxon>ecological metagenomes</taxon>
    </lineage>
</organism>
<dbReference type="SUPFAM" id="SSF53850">
    <property type="entry name" value="Periplasmic binding protein-like II"/>
    <property type="match status" value="1"/>
</dbReference>
<dbReference type="Pfam" id="PF01547">
    <property type="entry name" value="SBP_bac_1"/>
    <property type="match status" value="1"/>
</dbReference>
<dbReference type="CDD" id="cd13585">
    <property type="entry name" value="PBP2_TMBP_like"/>
    <property type="match status" value="1"/>
</dbReference>